<keyword evidence="1" id="KW-0472">Membrane</keyword>
<feature type="transmembrane region" description="Helical" evidence="1">
    <location>
        <begin position="222"/>
        <end position="241"/>
    </location>
</feature>
<dbReference type="RefSeq" id="WP_257448186.1">
    <property type="nucleotide sequence ID" value="NZ_JANIPJ010000012.1"/>
</dbReference>
<sequence length="339" mass="38303">MNLIDMYIQEATRRLPEKSRADIALRLRSTIEDMLPDEYSEQEVKFALSKLGDPAILANGYLDRPMYLIGPRYYDLYIQLLKMILPICATISIVSVVVNRMIANDGSEAALNVILDTIGHGIWNVLGVALQVFFWVTIVVAFLERVHHPKAFAKELEPDDMYHISYIPKEKKITRGEVFGSLVWTAIWASVYFNAAHLVGIYEKGHDGLIFVTPTFNQDVLLSYWPMVVIVIGLEVSSSIYKWIAAQWTRKVAWMNAAFQLISSVIFIYMISDSQLFTTAFVSYMTDLFAMTDNSKRGIYGLAVSAFVIYAVIDAYQGFRKASGNGSETSDPRQNVNSK</sequence>
<dbReference type="AlphaFoldDB" id="A0A9X2MSH4"/>
<accession>A0A9X2MSH4</accession>
<keyword evidence="3" id="KW-1185">Reference proteome</keyword>
<feature type="transmembrane region" description="Helical" evidence="1">
    <location>
        <begin position="298"/>
        <end position="316"/>
    </location>
</feature>
<feature type="transmembrane region" description="Helical" evidence="1">
    <location>
        <begin position="122"/>
        <end position="143"/>
    </location>
</feature>
<evidence type="ECO:0000313" key="3">
    <source>
        <dbReference type="Proteomes" id="UP001141950"/>
    </source>
</evidence>
<name>A0A9X2MSH4_9BACL</name>
<protein>
    <submittedName>
        <fullName evidence="2">Uncharacterized protein</fullName>
    </submittedName>
</protein>
<feature type="transmembrane region" description="Helical" evidence="1">
    <location>
        <begin position="178"/>
        <end position="202"/>
    </location>
</feature>
<reference evidence="2" key="1">
    <citation type="submission" date="2022-08" db="EMBL/GenBank/DDBJ databases">
        <title>The genomic sequence of strain Paenibacillus sp. SCIV0701.</title>
        <authorList>
            <person name="Zhao H."/>
        </authorList>
    </citation>
    <scope>NUCLEOTIDE SEQUENCE</scope>
    <source>
        <strain evidence="2">SCIV0701</strain>
    </source>
</reference>
<evidence type="ECO:0000256" key="1">
    <source>
        <dbReference type="SAM" id="Phobius"/>
    </source>
</evidence>
<evidence type="ECO:0000313" key="2">
    <source>
        <dbReference type="EMBL" id="MCR2805575.1"/>
    </source>
</evidence>
<feature type="transmembrane region" description="Helical" evidence="1">
    <location>
        <begin position="253"/>
        <end position="271"/>
    </location>
</feature>
<proteinExistence type="predicted"/>
<dbReference type="Proteomes" id="UP001141950">
    <property type="component" value="Unassembled WGS sequence"/>
</dbReference>
<dbReference type="EMBL" id="JANIPJ010000012">
    <property type="protein sequence ID" value="MCR2805575.1"/>
    <property type="molecule type" value="Genomic_DNA"/>
</dbReference>
<gene>
    <name evidence="2" type="ORF">NQZ67_16935</name>
</gene>
<keyword evidence="1" id="KW-0812">Transmembrane</keyword>
<comment type="caution">
    <text evidence="2">The sequence shown here is derived from an EMBL/GenBank/DDBJ whole genome shotgun (WGS) entry which is preliminary data.</text>
</comment>
<keyword evidence="1" id="KW-1133">Transmembrane helix</keyword>
<organism evidence="2 3">
    <name type="scientific">Paenibacillus soyae</name>
    <dbReference type="NCBI Taxonomy" id="2969249"/>
    <lineage>
        <taxon>Bacteria</taxon>
        <taxon>Bacillati</taxon>
        <taxon>Bacillota</taxon>
        <taxon>Bacilli</taxon>
        <taxon>Bacillales</taxon>
        <taxon>Paenibacillaceae</taxon>
        <taxon>Paenibacillus</taxon>
    </lineage>
</organism>
<feature type="transmembrane region" description="Helical" evidence="1">
    <location>
        <begin position="80"/>
        <end position="102"/>
    </location>
</feature>